<dbReference type="EC" id="2.5.1.59" evidence="3"/>
<feature type="transmembrane region" description="Helical" evidence="15">
    <location>
        <begin position="694"/>
        <end position="716"/>
    </location>
</feature>
<evidence type="ECO:0000256" key="14">
    <source>
        <dbReference type="SAM" id="MobiDB-lite"/>
    </source>
</evidence>
<dbReference type="AlphaFoldDB" id="A0A1V2LLQ9"/>
<feature type="region of interest" description="Disordered" evidence="14">
    <location>
        <begin position="441"/>
        <end position="513"/>
    </location>
</feature>
<dbReference type="GO" id="GO:0005965">
    <property type="term" value="C:protein farnesyltransferase complex"/>
    <property type="evidence" value="ECO:0007669"/>
    <property type="project" value="TreeGrafter"/>
</dbReference>
<dbReference type="Gene3D" id="1.25.40.120">
    <property type="entry name" value="Protein prenylyltransferase"/>
    <property type="match status" value="1"/>
</dbReference>
<evidence type="ECO:0000256" key="9">
    <source>
        <dbReference type="ARBA" id="ARBA00040965"/>
    </source>
</evidence>
<feature type="transmembrane region" description="Helical" evidence="15">
    <location>
        <begin position="612"/>
        <end position="630"/>
    </location>
</feature>
<dbReference type="Proteomes" id="UP000189274">
    <property type="component" value="Unassembled WGS sequence"/>
</dbReference>
<reference evidence="17" key="1">
    <citation type="journal article" date="2017" name="Genome Announc.">
        <title>Genome sequences of Cyberlindnera fabianii 65, Pichia kudriavzevii 129, and Saccharomyces cerevisiae 131 isolated from fermented masau fruits in Zimbabwe.</title>
        <authorList>
            <person name="van Rijswijck I.M.H."/>
            <person name="Derks M.F.L."/>
            <person name="Abee T."/>
            <person name="de Ridder D."/>
            <person name="Smid E.J."/>
        </authorList>
    </citation>
    <scope>NUCLEOTIDE SEQUENCE [LARGE SCALE GENOMIC DNA]</scope>
    <source>
        <strain evidence="17">129</strain>
    </source>
</reference>
<name>A0A1V2LLQ9_PICKU</name>
<keyword evidence="8" id="KW-0460">Magnesium</keyword>
<protein>
    <recommendedName>
        <fullName evidence="9">Protein farnesyltransferase/geranylgeranyltransferase type-1 subunit alpha</fullName>
        <ecNumber evidence="4">2.5.1.58</ecNumber>
        <ecNumber evidence="3">2.5.1.59</ecNumber>
    </recommendedName>
    <alternativeName>
        <fullName evidence="12">CAAX farnesyltransferase subunit alpha</fullName>
    </alternativeName>
    <alternativeName>
        <fullName evidence="11">FTase-alpha</fullName>
    </alternativeName>
    <alternativeName>
        <fullName evidence="10">Ras proteins prenyltransferase subunit alpha</fullName>
    </alternativeName>
    <alternativeName>
        <fullName evidence="13">Type I protein geranyl-geranyltransferase subunit alpha</fullName>
    </alternativeName>
</protein>
<dbReference type="PROSITE" id="PS51147">
    <property type="entry name" value="PFTA"/>
    <property type="match status" value="3"/>
</dbReference>
<dbReference type="GO" id="GO:0004660">
    <property type="term" value="F:protein farnesyltransferase activity"/>
    <property type="evidence" value="ECO:0007669"/>
    <property type="project" value="UniProtKB-EC"/>
</dbReference>
<evidence type="ECO:0000313" key="16">
    <source>
        <dbReference type="EMBL" id="ONH73924.1"/>
    </source>
</evidence>
<evidence type="ECO:0000313" key="17">
    <source>
        <dbReference type="Proteomes" id="UP000189274"/>
    </source>
</evidence>
<evidence type="ECO:0000256" key="10">
    <source>
        <dbReference type="ARBA" id="ARBA00041392"/>
    </source>
</evidence>
<evidence type="ECO:0000256" key="11">
    <source>
        <dbReference type="ARBA" id="ARBA00042436"/>
    </source>
</evidence>
<keyword evidence="15" id="KW-0812">Transmembrane</keyword>
<dbReference type="Pfam" id="PF01239">
    <property type="entry name" value="PPTA"/>
    <property type="match status" value="3"/>
</dbReference>
<evidence type="ECO:0000256" key="1">
    <source>
        <dbReference type="ARBA" id="ARBA00001946"/>
    </source>
</evidence>
<keyword evidence="6 16" id="KW-0808">Transferase</keyword>
<dbReference type="PANTHER" id="PTHR11129">
    <property type="entry name" value="PROTEIN FARNESYLTRANSFERASE ALPHA SUBUNIT/RAB GERANYLGERANYL TRANSFERASE ALPHA SUBUNIT"/>
    <property type="match status" value="1"/>
</dbReference>
<sequence>MSEIKPELGFYIWQYCLGFLFVYLDSHFEDNPPCMEMECGEYNFDDISPLPIGDEAAEVKDIVLCKIMYTDEFKQVFSYLRALMEKEELSRRAMYVACRAISLVPAHYTVWEYKFRIVKELVNKNEYDVLQELEWCSHVSLANEKNYQIWHYREMVIELLINTAYGGEKEKYDLCGEYDIIKQMLARDTKNYHVWSHKRWVVQYFGLFRSGEELQYTETLIDEDVRNNSAWNFRHFILFGDKADAKKNRDTLSHEIGFTISQIARAITNPSSWNYLKFLYGECLQEEFRDLYDEIKKTVLQYTLSASGDEERLLDQGHHRVAVPAFEVLAEMHAHEGDADAQRHVYGLLAEKLDPVRRNYWKYKSSLPQHNRDPMSTLSKKTKGQLVEIAEDLSIDISDCKVKKEVYEVVKSYFINNADSFDTNSKYYELATLSKMGSPKKTVFVEGDDGDVKEVDIIEEEENETEQAPDSEETDGESSSDTQGGNEGVQDDKEKDVPGYKDEEDDDDDDDDDDLDFECYTNFFKALQHGTLPDYIELKNYEIRDYLGDPYSINEVAFYIESLILLYSLSQFTHLGVYLPSSVSSILPKFINNIPVLSVDSFTCENIVTVSLWYLFAKALPLFFSYYINFTYDFDRDAFTEALAKLFFAIIVFKADVPTTIKDEIKYAFTYDSISVSTFKHFAYVATANLRYIFGNWVLIDALFTSILALYANLAFV</sequence>
<gene>
    <name evidence="16" type="ORF">BOH78_2864</name>
</gene>
<keyword evidence="7" id="KW-0677">Repeat</keyword>
<proteinExistence type="inferred from homology"/>
<evidence type="ECO:0000256" key="6">
    <source>
        <dbReference type="ARBA" id="ARBA00022679"/>
    </source>
</evidence>
<dbReference type="SUPFAM" id="SSF48439">
    <property type="entry name" value="Protein prenylyltransferase"/>
    <property type="match status" value="1"/>
</dbReference>
<evidence type="ECO:0000256" key="8">
    <source>
        <dbReference type="ARBA" id="ARBA00022842"/>
    </source>
</evidence>
<evidence type="ECO:0000256" key="4">
    <source>
        <dbReference type="ARBA" id="ARBA00012702"/>
    </source>
</evidence>
<comment type="caution">
    <text evidence="16">The sequence shown here is derived from an EMBL/GenBank/DDBJ whole genome shotgun (WGS) entry which is preliminary data.</text>
</comment>
<dbReference type="InterPro" id="IPR002088">
    <property type="entry name" value="Prenyl_trans_a"/>
</dbReference>
<evidence type="ECO:0000256" key="2">
    <source>
        <dbReference type="ARBA" id="ARBA00006734"/>
    </source>
</evidence>
<evidence type="ECO:0000256" key="3">
    <source>
        <dbReference type="ARBA" id="ARBA00012700"/>
    </source>
</evidence>
<dbReference type="VEuPathDB" id="FungiDB:C5L36_0C04570"/>
<accession>A0A1V2LLQ9</accession>
<dbReference type="EC" id="2.5.1.58" evidence="4"/>
<feature type="compositionally biased region" description="Acidic residues" evidence="14">
    <location>
        <begin position="457"/>
        <end position="478"/>
    </location>
</feature>
<dbReference type="EMBL" id="MQVM01000012">
    <property type="protein sequence ID" value="ONH73924.1"/>
    <property type="molecule type" value="Genomic_DNA"/>
</dbReference>
<evidence type="ECO:0000256" key="5">
    <source>
        <dbReference type="ARBA" id="ARBA00022602"/>
    </source>
</evidence>
<keyword evidence="15" id="KW-0472">Membrane</keyword>
<keyword evidence="15" id="KW-1133">Transmembrane helix</keyword>
<organism evidence="16 17">
    <name type="scientific">Pichia kudriavzevii</name>
    <name type="common">Yeast</name>
    <name type="synonym">Issatchenkia orientalis</name>
    <dbReference type="NCBI Taxonomy" id="4909"/>
    <lineage>
        <taxon>Eukaryota</taxon>
        <taxon>Fungi</taxon>
        <taxon>Dikarya</taxon>
        <taxon>Ascomycota</taxon>
        <taxon>Saccharomycotina</taxon>
        <taxon>Pichiomycetes</taxon>
        <taxon>Pichiales</taxon>
        <taxon>Pichiaceae</taxon>
        <taxon>Pichia</taxon>
    </lineage>
</organism>
<evidence type="ECO:0000256" key="13">
    <source>
        <dbReference type="ARBA" id="ARBA00043219"/>
    </source>
</evidence>
<evidence type="ECO:0000256" key="15">
    <source>
        <dbReference type="SAM" id="Phobius"/>
    </source>
</evidence>
<dbReference type="GO" id="GO:0005953">
    <property type="term" value="C:CAAX-protein geranylgeranyltransferase complex"/>
    <property type="evidence" value="ECO:0007669"/>
    <property type="project" value="TreeGrafter"/>
</dbReference>
<dbReference type="PANTHER" id="PTHR11129:SF1">
    <property type="entry name" value="PROTEIN FARNESYLTRANSFERASE_GERANYLGERANYLTRANSFERASE TYPE-1 SUBUNIT ALPHA"/>
    <property type="match status" value="1"/>
</dbReference>
<dbReference type="VEuPathDB" id="FungiDB:C5L36_0C04580"/>
<feature type="compositionally biased region" description="Basic and acidic residues" evidence="14">
    <location>
        <begin position="490"/>
        <end position="501"/>
    </location>
</feature>
<keyword evidence="5" id="KW-0637">Prenyltransferase</keyword>
<dbReference type="GO" id="GO:0004662">
    <property type="term" value="F:CAAX-protein geranylgeranyltransferase activity"/>
    <property type="evidence" value="ECO:0007669"/>
    <property type="project" value="UniProtKB-EC"/>
</dbReference>
<comment type="cofactor">
    <cofactor evidence="1">
        <name>Mg(2+)</name>
        <dbReference type="ChEBI" id="CHEBI:18420"/>
    </cofactor>
</comment>
<evidence type="ECO:0000256" key="12">
    <source>
        <dbReference type="ARBA" id="ARBA00043086"/>
    </source>
</evidence>
<comment type="similarity">
    <text evidence="2">Belongs to the protein prenyltransferase subunit alpha family.</text>
</comment>
<feature type="compositionally biased region" description="Acidic residues" evidence="14">
    <location>
        <begin position="502"/>
        <end position="513"/>
    </location>
</feature>
<evidence type="ECO:0000256" key="7">
    <source>
        <dbReference type="ARBA" id="ARBA00022737"/>
    </source>
</evidence>